<feature type="domain" description="Fe/B12 periplasmic-binding" evidence="3">
    <location>
        <begin position="55"/>
        <end position="316"/>
    </location>
</feature>
<dbReference type="PANTHER" id="PTHR30535:SF34">
    <property type="entry name" value="MOLYBDATE-BINDING PROTEIN MOLA"/>
    <property type="match status" value="1"/>
</dbReference>
<keyword evidence="2" id="KW-0812">Transmembrane</keyword>
<keyword evidence="2" id="KW-1133">Transmembrane helix</keyword>
<organism evidence="4 5">
    <name type="scientific">Salinigranum rubrum</name>
    <dbReference type="NCBI Taxonomy" id="755307"/>
    <lineage>
        <taxon>Archaea</taxon>
        <taxon>Methanobacteriati</taxon>
        <taxon>Methanobacteriota</taxon>
        <taxon>Stenosarchaea group</taxon>
        <taxon>Halobacteria</taxon>
        <taxon>Halobacteriales</taxon>
        <taxon>Haloferacaceae</taxon>
        <taxon>Salinigranum</taxon>
    </lineage>
</organism>
<accession>A0A2I8VM95</accession>
<evidence type="ECO:0000313" key="5">
    <source>
        <dbReference type="Proteomes" id="UP000236584"/>
    </source>
</evidence>
<feature type="compositionally biased region" description="Low complexity" evidence="1">
    <location>
        <begin position="516"/>
        <end position="537"/>
    </location>
</feature>
<dbReference type="EMBL" id="CP026309">
    <property type="protein sequence ID" value="AUV83057.1"/>
    <property type="molecule type" value="Genomic_DNA"/>
</dbReference>
<keyword evidence="2" id="KW-0472">Membrane</keyword>
<dbReference type="KEGG" id="srub:C2R22_16555"/>
<dbReference type="GeneID" id="35593737"/>
<feature type="compositionally biased region" description="Polar residues" evidence="1">
    <location>
        <begin position="500"/>
        <end position="515"/>
    </location>
</feature>
<keyword evidence="5" id="KW-1185">Reference proteome</keyword>
<protein>
    <recommendedName>
        <fullName evidence="3">Fe/B12 periplasmic-binding domain-containing protein</fullName>
    </recommendedName>
</protein>
<gene>
    <name evidence="4" type="ORF">C2R22_16555</name>
</gene>
<evidence type="ECO:0000256" key="1">
    <source>
        <dbReference type="SAM" id="MobiDB-lite"/>
    </source>
</evidence>
<feature type="transmembrane region" description="Helical" evidence="2">
    <location>
        <begin position="542"/>
        <end position="560"/>
    </location>
</feature>
<evidence type="ECO:0000259" key="3">
    <source>
        <dbReference type="PROSITE" id="PS50983"/>
    </source>
</evidence>
<dbReference type="InterPro" id="IPR026469">
    <property type="entry name" value="Peripla_PGF_1"/>
</dbReference>
<dbReference type="Proteomes" id="UP000236584">
    <property type="component" value="Chromosome"/>
</dbReference>
<dbReference type="RefSeq" id="WP_103426746.1">
    <property type="nucleotide sequence ID" value="NZ_CP026309.1"/>
</dbReference>
<dbReference type="NCBIfam" id="TIGR04281">
    <property type="entry name" value="peripla_PGF_1"/>
    <property type="match status" value="1"/>
</dbReference>
<dbReference type="InterPro" id="IPR026453">
    <property type="entry name" value="PGF_pre_PGF"/>
</dbReference>
<dbReference type="NCBIfam" id="TIGR04213">
    <property type="entry name" value="PGF_pre_PGF"/>
    <property type="match status" value="1"/>
</dbReference>
<dbReference type="InterPro" id="IPR050902">
    <property type="entry name" value="ABC_Transporter_SBP"/>
</dbReference>
<evidence type="ECO:0000313" key="4">
    <source>
        <dbReference type="EMBL" id="AUV83057.1"/>
    </source>
</evidence>
<proteinExistence type="predicted"/>
<reference evidence="4 5" key="1">
    <citation type="submission" date="2018-01" db="EMBL/GenBank/DDBJ databases">
        <title>Complete genome sequence of Salinigranum rubrum GX10T, an extremely halophilic archaeon isolated from a marine solar saltern.</title>
        <authorList>
            <person name="Han S."/>
        </authorList>
    </citation>
    <scope>NUCLEOTIDE SEQUENCE [LARGE SCALE GENOMIC DNA]</scope>
    <source>
        <strain evidence="4 5">GX10</strain>
    </source>
</reference>
<dbReference type="AlphaFoldDB" id="A0A2I8VM95"/>
<dbReference type="PROSITE" id="PS50983">
    <property type="entry name" value="FE_B12_PBP"/>
    <property type="match status" value="1"/>
</dbReference>
<dbReference type="Pfam" id="PF01497">
    <property type="entry name" value="Peripla_BP_2"/>
    <property type="match status" value="1"/>
</dbReference>
<name>A0A2I8VM95_9EURY</name>
<dbReference type="OrthoDB" id="214567at2157"/>
<sequence length="567" mass="59798">MSTRLSVFAIVVLVVSVAAPVGVGTVAAETGGCTFPVSATDDTGTTVSLSEAPDRIVTLNPSAAQTVYEISASDDPAWDRVVGISQFGTYLPGASGKTVVGNGRSDATVEQTIALDPDLVLAPNTITDATVQQLRSAGLTVYKFRDAASIDGTAPSGSTTVVEKTRLTGRLVGECNGATDTADTMERELDIVRDALRDEERPKALYYFFGYTAGSDTFIDEILTIGGVENVAAGVDSGFFVINSETVIAENPEWIVLNGDEYSEARVPAGPNGAFAETTAAEEGNAVVLDANEISQPAPRVMNAILDVVKAVHPDAYNEEIRDRLDRSEELGGAKQVRSTTLSDGNVRLEARNLGRDRQVSFAVPARENATARLHRLNVSLSALNPSFTVDLRYPDPAEGPPGLNGTYAFSRFSLETNGLPEEDVDRLRFRFSVNGSALADRSAAAEDVTLYRHNGTAWSALDTRVVNETNDTVVFEATSPGASTFVVGVPETDAAQAVTATPSPEQTTAVSVSEPTTTPEQTTTPTTPSTATSMATTDTSAPGFGIVAAVVAVALTIFVRRTRTRE</sequence>
<dbReference type="Gene3D" id="3.40.50.1980">
    <property type="entry name" value="Nitrogenase molybdenum iron protein domain"/>
    <property type="match status" value="2"/>
</dbReference>
<dbReference type="PANTHER" id="PTHR30535">
    <property type="entry name" value="VITAMIN B12-BINDING PROTEIN"/>
    <property type="match status" value="1"/>
</dbReference>
<dbReference type="InterPro" id="IPR002491">
    <property type="entry name" value="ABC_transptr_periplasmic_BD"/>
</dbReference>
<dbReference type="SUPFAM" id="SSF53807">
    <property type="entry name" value="Helical backbone' metal receptor"/>
    <property type="match status" value="1"/>
</dbReference>
<evidence type="ECO:0000256" key="2">
    <source>
        <dbReference type="SAM" id="Phobius"/>
    </source>
</evidence>
<feature type="region of interest" description="Disordered" evidence="1">
    <location>
        <begin position="500"/>
        <end position="537"/>
    </location>
</feature>